<evidence type="ECO:0000259" key="9">
    <source>
        <dbReference type="Pfam" id="PF01061"/>
    </source>
</evidence>
<evidence type="ECO:0000256" key="8">
    <source>
        <dbReference type="SAM" id="Phobius"/>
    </source>
</evidence>
<feature type="transmembrane region" description="Helical" evidence="8">
    <location>
        <begin position="58"/>
        <end position="75"/>
    </location>
</feature>
<evidence type="ECO:0000256" key="1">
    <source>
        <dbReference type="ARBA" id="ARBA00004429"/>
    </source>
</evidence>
<evidence type="ECO:0000313" key="11">
    <source>
        <dbReference type="Proteomes" id="UP000007883"/>
    </source>
</evidence>
<keyword evidence="4" id="KW-1003">Cell membrane</keyword>
<dbReference type="EMBL" id="AP012320">
    <property type="protein sequence ID" value="BAL93780.1"/>
    <property type="molecule type" value="Genomic_DNA"/>
</dbReference>
<dbReference type="HOGENOM" id="CLU_060703_3_0_4"/>
<comment type="subcellular location">
    <subcellularLocation>
        <location evidence="1">Cell inner membrane</location>
        <topology evidence="1">Multi-pass membrane protein</topology>
    </subcellularLocation>
</comment>
<reference evidence="10 11" key="1">
    <citation type="journal article" date="2012" name="J. Bacteriol.">
        <title>Complete genome sequence of phototrophic betaproteobacterium Rubrivivax gelatinosus IL144.</title>
        <authorList>
            <person name="Nagashima S."/>
            <person name="Kamimura A."/>
            <person name="Shimizu T."/>
            <person name="Nakamura-isaki S."/>
            <person name="Aono E."/>
            <person name="Sakamoto K."/>
            <person name="Ichikawa N."/>
            <person name="Nakazawa H."/>
            <person name="Sekine M."/>
            <person name="Yamazaki S."/>
            <person name="Fujita N."/>
            <person name="Shimada K."/>
            <person name="Hanada S."/>
            <person name="Nagashima K.V.P."/>
        </authorList>
    </citation>
    <scope>NUCLEOTIDE SEQUENCE [LARGE SCALE GENOMIC DNA]</scope>
    <source>
        <strain evidence="11">NBRC 100245 / IL144</strain>
    </source>
</reference>
<evidence type="ECO:0000313" key="10">
    <source>
        <dbReference type="EMBL" id="BAL93780.1"/>
    </source>
</evidence>
<proteinExistence type="inferred from homology"/>
<sequence length="269" mass="29652">MLTELFQYRELIVALAVKNITLRYKQAYFGIAWVVLQPLMMMAIFMLVRAFIGFDSGGVPYPVMAFAALLIWRLFQDTATDGVNCIVGNAHLIRKIYFPREVFPLTAAVTKVIEFGINLLVLSLMMAWYGIAPTAQAAWVPLLALYAVIAAWTIAFAGSAINVAYRDVGAAVPVLLSLLMYASPIIYPMRLVHERLVDQQAAGAWSHALYLLYTANPVAGLVDGLQRTVLMGLPPDPGVMAPGVVLTLVALWPSYRVFKRAEARFADLI</sequence>
<evidence type="ECO:0000256" key="2">
    <source>
        <dbReference type="ARBA" id="ARBA00007783"/>
    </source>
</evidence>
<keyword evidence="7 8" id="KW-0472">Membrane</keyword>
<evidence type="ECO:0000256" key="3">
    <source>
        <dbReference type="ARBA" id="ARBA00022448"/>
    </source>
</evidence>
<keyword evidence="11" id="KW-1185">Reference proteome</keyword>
<feature type="transmembrane region" description="Helical" evidence="8">
    <location>
        <begin position="137"/>
        <end position="161"/>
    </location>
</feature>
<feature type="transmembrane region" description="Helical" evidence="8">
    <location>
        <begin position="27"/>
        <end position="52"/>
    </location>
</feature>
<evidence type="ECO:0000256" key="4">
    <source>
        <dbReference type="ARBA" id="ARBA00022475"/>
    </source>
</evidence>
<feature type="transmembrane region" description="Helical" evidence="8">
    <location>
        <begin position="168"/>
        <end position="187"/>
    </location>
</feature>
<dbReference type="AlphaFoldDB" id="I0HL93"/>
<evidence type="ECO:0000256" key="7">
    <source>
        <dbReference type="ARBA" id="ARBA00023136"/>
    </source>
</evidence>
<feature type="domain" description="ABC-2 type transporter transmembrane" evidence="9">
    <location>
        <begin position="11"/>
        <end position="190"/>
    </location>
</feature>
<keyword evidence="6 8" id="KW-1133">Transmembrane helix</keyword>
<keyword evidence="5 8" id="KW-0812">Transmembrane</keyword>
<keyword evidence="3" id="KW-0813">Transport</keyword>
<feature type="transmembrane region" description="Helical" evidence="8">
    <location>
        <begin position="239"/>
        <end position="258"/>
    </location>
</feature>
<evidence type="ECO:0000256" key="6">
    <source>
        <dbReference type="ARBA" id="ARBA00022989"/>
    </source>
</evidence>
<dbReference type="eggNOG" id="COG1682">
    <property type="taxonomic scope" value="Bacteria"/>
</dbReference>
<dbReference type="GO" id="GO:0140359">
    <property type="term" value="F:ABC-type transporter activity"/>
    <property type="evidence" value="ECO:0007669"/>
    <property type="project" value="InterPro"/>
</dbReference>
<dbReference type="GO" id="GO:0005886">
    <property type="term" value="C:plasma membrane"/>
    <property type="evidence" value="ECO:0007669"/>
    <property type="project" value="UniProtKB-SubCell"/>
</dbReference>
<accession>I0HL93</accession>
<dbReference type="STRING" id="983917.RGE_04350"/>
<dbReference type="KEGG" id="rge:RGE_04350"/>
<dbReference type="PANTHER" id="PTHR30413">
    <property type="entry name" value="INNER MEMBRANE TRANSPORT PERMEASE"/>
    <property type="match status" value="1"/>
</dbReference>
<name>I0HL93_RUBGI</name>
<feature type="transmembrane region" description="Helical" evidence="8">
    <location>
        <begin position="102"/>
        <end position="131"/>
    </location>
</feature>
<gene>
    <name evidence="10" type="primary">rfbA</name>
    <name evidence="10" type="synonym">wzm</name>
    <name evidence="10" type="ordered locus">RGE_04350</name>
</gene>
<dbReference type="Pfam" id="PF01061">
    <property type="entry name" value="ABC2_membrane"/>
    <property type="match status" value="1"/>
</dbReference>
<dbReference type="Proteomes" id="UP000007883">
    <property type="component" value="Chromosome"/>
</dbReference>
<comment type="similarity">
    <text evidence="2">Belongs to the ABC-2 integral membrane protein family.</text>
</comment>
<dbReference type="PANTHER" id="PTHR30413:SF8">
    <property type="entry name" value="TRANSPORT PERMEASE PROTEIN"/>
    <property type="match status" value="1"/>
</dbReference>
<organism evidence="10 11">
    <name type="scientific">Rubrivivax gelatinosus (strain NBRC 100245 / IL144)</name>
    <dbReference type="NCBI Taxonomy" id="983917"/>
    <lineage>
        <taxon>Bacteria</taxon>
        <taxon>Pseudomonadati</taxon>
        <taxon>Pseudomonadota</taxon>
        <taxon>Betaproteobacteria</taxon>
        <taxon>Burkholderiales</taxon>
        <taxon>Sphaerotilaceae</taxon>
        <taxon>Rubrivivax</taxon>
    </lineage>
</organism>
<protein>
    <submittedName>
        <fullName evidence="10">O-antigen export system permease protein RfbA</fullName>
    </submittedName>
</protein>
<dbReference type="InterPro" id="IPR013525">
    <property type="entry name" value="ABC2_TM"/>
</dbReference>
<dbReference type="GO" id="GO:0015920">
    <property type="term" value="P:lipopolysaccharide transport"/>
    <property type="evidence" value="ECO:0007669"/>
    <property type="project" value="TreeGrafter"/>
</dbReference>
<dbReference type="PATRIC" id="fig|983917.3.peg.428"/>
<evidence type="ECO:0000256" key="5">
    <source>
        <dbReference type="ARBA" id="ARBA00022692"/>
    </source>
</evidence>